<dbReference type="EMBL" id="BONN01000001">
    <property type="protein sequence ID" value="GIG31411.1"/>
    <property type="molecule type" value="Genomic_DNA"/>
</dbReference>
<evidence type="ECO:0000256" key="1">
    <source>
        <dbReference type="SAM" id="MobiDB-lite"/>
    </source>
</evidence>
<proteinExistence type="predicted"/>
<keyword evidence="4" id="KW-1185">Reference proteome</keyword>
<evidence type="ECO:0000256" key="2">
    <source>
        <dbReference type="SAM" id="Phobius"/>
    </source>
</evidence>
<protein>
    <recommendedName>
        <fullName evidence="5">DUF4229 domain-containing protein</fullName>
    </recommendedName>
</protein>
<feature type="transmembrane region" description="Helical" evidence="2">
    <location>
        <begin position="30"/>
        <end position="48"/>
    </location>
</feature>
<reference evidence="3 4" key="1">
    <citation type="submission" date="2021-01" db="EMBL/GenBank/DDBJ databases">
        <title>Whole genome shotgun sequence of Cellulomonas oligotrophica NBRC 109435.</title>
        <authorList>
            <person name="Komaki H."/>
            <person name="Tamura T."/>
        </authorList>
    </citation>
    <scope>NUCLEOTIDE SEQUENCE [LARGE SCALE GENOMIC DNA]</scope>
    <source>
        <strain evidence="3 4">NBRC 109435</strain>
    </source>
</reference>
<evidence type="ECO:0000313" key="3">
    <source>
        <dbReference type="EMBL" id="GIG31411.1"/>
    </source>
</evidence>
<comment type="caution">
    <text evidence="3">The sequence shown here is derived from an EMBL/GenBank/DDBJ whole genome shotgun (WGS) entry which is preliminary data.</text>
</comment>
<dbReference type="InterPro" id="IPR025323">
    <property type="entry name" value="DUF4229"/>
</dbReference>
<feature type="compositionally biased region" description="Pro residues" evidence="1">
    <location>
        <begin position="113"/>
        <end position="127"/>
    </location>
</feature>
<evidence type="ECO:0000313" key="4">
    <source>
        <dbReference type="Proteomes" id="UP000618382"/>
    </source>
</evidence>
<accession>A0ABQ4D6R3</accession>
<feature type="compositionally biased region" description="Low complexity" evidence="1">
    <location>
        <begin position="94"/>
        <end position="112"/>
    </location>
</feature>
<dbReference type="Proteomes" id="UP000618382">
    <property type="component" value="Unassembled WGS sequence"/>
</dbReference>
<feature type="region of interest" description="Disordered" evidence="1">
    <location>
        <begin position="76"/>
        <end position="127"/>
    </location>
</feature>
<keyword evidence="2" id="KW-0472">Membrane</keyword>
<keyword evidence="2" id="KW-0812">Transmembrane</keyword>
<evidence type="ECO:0008006" key="5">
    <source>
        <dbReference type="Google" id="ProtNLM"/>
    </source>
</evidence>
<keyword evidence="2" id="KW-1133">Transmembrane helix</keyword>
<dbReference type="Pfam" id="PF14012">
    <property type="entry name" value="DUF4229"/>
    <property type="match status" value="1"/>
</dbReference>
<gene>
    <name evidence="3" type="ORF">Col01nite_05700</name>
</gene>
<name>A0ABQ4D6R3_9CELL</name>
<organism evidence="3 4">
    <name type="scientific">Cellulomonas oligotrophica</name>
    <dbReference type="NCBI Taxonomy" id="931536"/>
    <lineage>
        <taxon>Bacteria</taxon>
        <taxon>Bacillati</taxon>
        <taxon>Actinomycetota</taxon>
        <taxon>Actinomycetes</taxon>
        <taxon>Micrococcales</taxon>
        <taxon>Cellulomonadaceae</taxon>
        <taxon>Cellulomonas</taxon>
    </lineage>
</organism>
<sequence>MVPVVVWSALRLLLLLVTTGVLWAAGMRSWLAPVVGAFLAWALSYVLLQRPRDAAARYLADRAAERAAAGGRAVLRGGAAQDADAEDAADEAARSAASPDPAGPHAPGVDVVPDPPSAVPDPPPARG</sequence>